<keyword evidence="2" id="KW-1185">Reference proteome</keyword>
<sequence length="130" mass="14815">MEKETPSKEMEKKSLGIAASDGVKNLNLVAQSRKRKKMPQWSMLGKVKNSLDLDMHVKDVMLPCKYLNPTDQALHKGPVLYDKSSIVMAYKAEFNALQSQDEQDAWLQHMKELDKKGWQWGGIKTLCSYG</sequence>
<dbReference type="EMBL" id="ML769906">
    <property type="protein sequence ID" value="KAE9386164.1"/>
    <property type="molecule type" value="Genomic_DNA"/>
</dbReference>
<organism evidence="1 2">
    <name type="scientific">Gymnopus androsaceus JB14</name>
    <dbReference type="NCBI Taxonomy" id="1447944"/>
    <lineage>
        <taxon>Eukaryota</taxon>
        <taxon>Fungi</taxon>
        <taxon>Dikarya</taxon>
        <taxon>Basidiomycota</taxon>
        <taxon>Agaricomycotina</taxon>
        <taxon>Agaricomycetes</taxon>
        <taxon>Agaricomycetidae</taxon>
        <taxon>Agaricales</taxon>
        <taxon>Marasmiineae</taxon>
        <taxon>Omphalotaceae</taxon>
        <taxon>Gymnopus</taxon>
    </lineage>
</organism>
<evidence type="ECO:0000313" key="2">
    <source>
        <dbReference type="Proteomes" id="UP000799118"/>
    </source>
</evidence>
<dbReference type="Proteomes" id="UP000799118">
    <property type="component" value="Unassembled WGS sequence"/>
</dbReference>
<dbReference type="OrthoDB" id="2322499at2759"/>
<protein>
    <submittedName>
        <fullName evidence="1">Uncharacterized protein</fullName>
    </submittedName>
</protein>
<name>A0A6A4GLR7_9AGAR</name>
<dbReference type="AlphaFoldDB" id="A0A6A4GLR7"/>
<reference evidence="1" key="1">
    <citation type="journal article" date="2019" name="Environ. Microbiol.">
        <title>Fungal ecological strategies reflected in gene transcription - a case study of two litter decomposers.</title>
        <authorList>
            <person name="Barbi F."/>
            <person name="Kohler A."/>
            <person name="Barry K."/>
            <person name="Baskaran P."/>
            <person name="Daum C."/>
            <person name="Fauchery L."/>
            <person name="Ihrmark K."/>
            <person name="Kuo A."/>
            <person name="LaButti K."/>
            <person name="Lipzen A."/>
            <person name="Morin E."/>
            <person name="Grigoriev I.V."/>
            <person name="Henrissat B."/>
            <person name="Lindahl B."/>
            <person name="Martin F."/>
        </authorList>
    </citation>
    <scope>NUCLEOTIDE SEQUENCE</scope>
    <source>
        <strain evidence="1">JB14</strain>
    </source>
</reference>
<proteinExistence type="predicted"/>
<accession>A0A6A4GLR7</accession>
<gene>
    <name evidence="1" type="ORF">BT96DRAFT_949313</name>
</gene>
<evidence type="ECO:0000313" key="1">
    <source>
        <dbReference type="EMBL" id="KAE9386164.1"/>
    </source>
</evidence>